<keyword evidence="2" id="KW-1003">Cell membrane</keyword>
<dbReference type="AlphaFoldDB" id="K6Z6M9"/>
<feature type="transmembrane region" description="Helical" evidence="6">
    <location>
        <begin position="775"/>
        <end position="796"/>
    </location>
</feature>
<comment type="caution">
    <text evidence="8">The sequence shown here is derived from an EMBL/GenBank/DDBJ whole genome shotgun (WGS) entry which is preliminary data.</text>
</comment>
<keyword evidence="4 6" id="KW-1133">Transmembrane helix</keyword>
<evidence type="ECO:0000313" key="9">
    <source>
        <dbReference type="Proteomes" id="UP000006322"/>
    </source>
</evidence>
<name>K6Z6M9_9ALTE</name>
<evidence type="ECO:0000313" key="8">
    <source>
        <dbReference type="EMBL" id="GAC31816.1"/>
    </source>
</evidence>
<dbReference type="Pfam" id="PF02687">
    <property type="entry name" value="FtsX"/>
    <property type="match status" value="1"/>
</dbReference>
<proteinExistence type="predicted"/>
<evidence type="ECO:0000256" key="2">
    <source>
        <dbReference type="ARBA" id="ARBA00022475"/>
    </source>
</evidence>
<feature type="transmembrane region" description="Helical" evidence="6">
    <location>
        <begin position="728"/>
        <end position="754"/>
    </location>
</feature>
<dbReference type="STRING" id="1129793.GPLA_0900"/>
<keyword evidence="5 6" id="KW-0472">Membrane</keyword>
<feature type="transmembrane region" description="Helical" evidence="6">
    <location>
        <begin position="683"/>
        <end position="703"/>
    </location>
</feature>
<protein>
    <recommendedName>
        <fullName evidence="7">ABC3 transporter permease C-terminal domain-containing protein</fullName>
    </recommendedName>
</protein>
<comment type="subcellular location">
    <subcellularLocation>
        <location evidence="1">Cell membrane</location>
        <topology evidence="1">Multi-pass membrane protein</topology>
    </subcellularLocation>
</comment>
<evidence type="ECO:0000256" key="4">
    <source>
        <dbReference type="ARBA" id="ARBA00022989"/>
    </source>
</evidence>
<keyword evidence="9" id="KW-1185">Reference proteome</keyword>
<keyword evidence="3 6" id="KW-0812">Transmembrane</keyword>
<sequence length="810" mass="89692">MALMIGCLGVSAVLVINQGAQQSYAQQGQGLLPLVEYKLVAASAPQLSKFDYAQVHRLGITEAVAVSQISTILYSAQHQPLTHQPIDIIGFDTLALLNYRTSQQQKQTRQQGQSQQSKLALELTSLPQNSAFISIGLYTKLREQVPNHLEIDDSIVITTAQGQHLPLLQQVNLANMDNEIVMDISLFARQFGDTPISDILLVGEISPQRLNDIRRLLPAHLTLLTLPSSEQNTGMRDSFKLNLLAMALLMFVVCLFIVMNACQLLIMQRLPMLKIFRQLGISRLSIITGQLVELWLLTLLAAALGVYFGVTLALYLAPGIQATLESLFRVSVGFAEVSYLSLFVQVLLLSTLGITLAALLPVKQLNQTLYRADSTSPAKSFWFTPMTWLLLVSAAITLWLSQTIRVSLMGIALLILAGCFVLIACYPYVLNATSALVPKRWPLLHWSLQHSLWLSGRSKIACCAFFIALMSNIGMNLMVDSFRQATHDWLNQRLIADYYLYQTDNIDAATSIKQLRLNIQAVQRFELKAQYAGLPIQVHSHPSATSFIAALKTQSQLPDAGAVYAAGQGAYVNQQFALRNKIKLGQSISVPLNSGVSAFAVVGIVYDYGNPYGQILLPPKLFDDKSKRSNVLALYASAAQMNTLSEHLEQQGFNRAQQLYSADQLLDLSMATFERTFIITDSLNIVTLLVAAISLACGIIVLMQDTKPQLTLLRTLGVSRWVMQGLSLLQYLFLCLLALVFAIPFGVLLSWLLINFINKQAFYWTYPLNISISQITSVSAMGLLLVSVIILLPLLWTNNKPLIKDIRWLS</sequence>
<evidence type="ECO:0000256" key="6">
    <source>
        <dbReference type="SAM" id="Phobius"/>
    </source>
</evidence>
<feature type="transmembrane region" description="Helical" evidence="6">
    <location>
        <begin position="243"/>
        <end position="267"/>
    </location>
</feature>
<feature type="transmembrane region" description="Helical" evidence="6">
    <location>
        <begin position="294"/>
        <end position="317"/>
    </location>
</feature>
<feature type="transmembrane region" description="Helical" evidence="6">
    <location>
        <begin position="381"/>
        <end position="400"/>
    </location>
</feature>
<organism evidence="8 9">
    <name type="scientific">Paraglaciecola polaris LMG 21857</name>
    <dbReference type="NCBI Taxonomy" id="1129793"/>
    <lineage>
        <taxon>Bacteria</taxon>
        <taxon>Pseudomonadati</taxon>
        <taxon>Pseudomonadota</taxon>
        <taxon>Gammaproteobacteria</taxon>
        <taxon>Alteromonadales</taxon>
        <taxon>Alteromonadaceae</taxon>
        <taxon>Paraglaciecola</taxon>
    </lineage>
</organism>
<accession>K6Z6M9</accession>
<gene>
    <name evidence="8" type="ORF">GPLA_0900</name>
</gene>
<feature type="transmembrane region" description="Helical" evidence="6">
    <location>
        <begin position="406"/>
        <end position="430"/>
    </location>
</feature>
<evidence type="ECO:0000256" key="3">
    <source>
        <dbReference type="ARBA" id="ARBA00022692"/>
    </source>
</evidence>
<dbReference type="Proteomes" id="UP000006322">
    <property type="component" value="Unassembled WGS sequence"/>
</dbReference>
<dbReference type="EMBL" id="BAER01000023">
    <property type="protein sequence ID" value="GAC31816.1"/>
    <property type="molecule type" value="Genomic_DNA"/>
</dbReference>
<dbReference type="PANTHER" id="PTHR30287:SF2">
    <property type="entry name" value="BLL1001 PROTEIN"/>
    <property type="match status" value="1"/>
</dbReference>
<reference evidence="9" key="1">
    <citation type="journal article" date="2014" name="Environ. Microbiol.">
        <title>Comparative genomics of the marine bacterial genus Glaciecola reveals the high degree of genomic diversity and genomic characteristic for cold adaptation.</title>
        <authorList>
            <person name="Qin Q.L."/>
            <person name="Xie B.B."/>
            <person name="Yu Y."/>
            <person name="Shu Y.L."/>
            <person name="Rong J.C."/>
            <person name="Zhang Y.J."/>
            <person name="Zhao D.L."/>
            <person name="Chen X.L."/>
            <person name="Zhang X.Y."/>
            <person name="Chen B."/>
            <person name="Zhou B.C."/>
            <person name="Zhang Y.Z."/>
        </authorList>
    </citation>
    <scope>NUCLEOTIDE SEQUENCE [LARGE SCALE GENOMIC DNA]</scope>
    <source>
        <strain evidence="9">LMG 21857</strain>
    </source>
</reference>
<evidence type="ECO:0000256" key="5">
    <source>
        <dbReference type="ARBA" id="ARBA00023136"/>
    </source>
</evidence>
<feature type="domain" description="ABC3 transporter permease C-terminal" evidence="7">
    <location>
        <begin position="684"/>
        <end position="795"/>
    </location>
</feature>
<evidence type="ECO:0000259" key="7">
    <source>
        <dbReference type="Pfam" id="PF02687"/>
    </source>
</evidence>
<dbReference type="InterPro" id="IPR038766">
    <property type="entry name" value="Membrane_comp_ABC_pdt"/>
</dbReference>
<evidence type="ECO:0000256" key="1">
    <source>
        <dbReference type="ARBA" id="ARBA00004651"/>
    </source>
</evidence>
<feature type="transmembrane region" description="Helical" evidence="6">
    <location>
        <begin position="337"/>
        <end position="360"/>
    </location>
</feature>
<dbReference type="GO" id="GO:0005886">
    <property type="term" value="C:plasma membrane"/>
    <property type="evidence" value="ECO:0007669"/>
    <property type="project" value="UniProtKB-SubCell"/>
</dbReference>
<dbReference type="PANTHER" id="PTHR30287">
    <property type="entry name" value="MEMBRANE COMPONENT OF PREDICTED ABC SUPERFAMILY METABOLITE UPTAKE TRANSPORTER"/>
    <property type="match status" value="1"/>
</dbReference>
<dbReference type="InterPro" id="IPR003838">
    <property type="entry name" value="ABC3_permease_C"/>
</dbReference>